<dbReference type="InterPro" id="IPR013099">
    <property type="entry name" value="K_chnl_dom"/>
</dbReference>
<comment type="subcellular location">
    <subcellularLocation>
        <location evidence="1">Membrane</location>
        <topology evidence="1">Multi-pass membrane protein</topology>
    </subcellularLocation>
</comment>
<keyword evidence="7 8" id="KW-0407">Ion channel</keyword>
<evidence type="ECO:0000313" key="12">
    <source>
        <dbReference type="Proteomes" id="UP000007266"/>
    </source>
</evidence>
<feature type="transmembrane region" description="Helical" evidence="9">
    <location>
        <begin position="173"/>
        <end position="192"/>
    </location>
</feature>
<dbReference type="EMBL" id="KQ971348">
    <property type="protein sequence ID" value="EFA04915.1"/>
    <property type="molecule type" value="Genomic_DNA"/>
</dbReference>
<dbReference type="OMA" id="RMITLAY"/>
<feature type="transmembrane region" description="Helical" evidence="9">
    <location>
        <begin position="384"/>
        <end position="407"/>
    </location>
</feature>
<dbReference type="FunCoup" id="D2A6I4">
    <property type="interactions" value="39"/>
</dbReference>
<dbReference type="Gene3D" id="1.10.287.70">
    <property type="match status" value="1"/>
</dbReference>
<reference evidence="11 12" key="2">
    <citation type="journal article" date="2010" name="Nucleic Acids Res.">
        <title>BeetleBase in 2010: revisions to provide comprehensive genomic information for Tribolium castaneum.</title>
        <authorList>
            <person name="Kim H.S."/>
            <person name="Murphy T."/>
            <person name="Xia J."/>
            <person name="Caragea D."/>
            <person name="Park Y."/>
            <person name="Beeman R.W."/>
            <person name="Lorenzen M.D."/>
            <person name="Butcher S."/>
            <person name="Manak J.R."/>
            <person name="Brown S.J."/>
        </authorList>
    </citation>
    <scope>GENOME REANNOTATION</scope>
    <source>
        <strain evidence="11 12">Georgia GA2</strain>
    </source>
</reference>
<keyword evidence="5 8" id="KW-0406">Ion transport</keyword>
<dbReference type="OrthoDB" id="297496at2759"/>
<dbReference type="GO" id="GO:0005886">
    <property type="term" value="C:plasma membrane"/>
    <property type="evidence" value="ECO:0000318"/>
    <property type="project" value="GO_Central"/>
</dbReference>
<dbReference type="PRINTS" id="PR01333">
    <property type="entry name" value="2POREKCHANEL"/>
</dbReference>
<keyword evidence="2 8" id="KW-0813">Transport</keyword>
<evidence type="ECO:0000256" key="6">
    <source>
        <dbReference type="ARBA" id="ARBA00023136"/>
    </source>
</evidence>
<proteinExistence type="inferred from homology"/>
<feature type="transmembrane region" description="Helical" evidence="9">
    <location>
        <begin position="204"/>
        <end position="225"/>
    </location>
</feature>
<feature type="domain" description="Potassium channel" evidence="10">
    <location>
        <begin position="332"/>
        <end position="409"/>
    </location>
</feature>
<dbReference type="GO" id="GO:0015271">
    <property type="term" value="F:outward rectifier potassium channel activity"/>
    <property type="evidence" value="ECO:0000318"/>
    <property type="project" value="GO_Central"/>
</dbReference>
<dbReference type="PANTHER" id="PTHR11003:SF257">
    <property type="entry name" value="POTASSIUM CHANNEL DOMAIN-CONTAINING PROTEIN"/>
    <property type="match status" value="1"/>
</dbReference>
<reference evidence="11 12" key="1">
    <citation type="journal article" date="2008" name="Nature">
        <title>The genome of the model beetle and pest Tribolium castaneum.</title>
        <authorList>
            <consortium name="Tribolium Genome Sequencing Consortium"/>
            <person name="Richards S."/>
            <person name="Gibbs R.A."/>
            <person name="Weinstock G.M."/>
            <person name="Brown S.J."/>
            <person name="Denell R."/>
            <person name="Beeman R.W."/>
            <person name="Gibbs R."/>
            <person name="Beeman R.W."/>
            <person name="Brown S.J."/>
            <person name="Bucher G."/>
            <person name="Friedrich M."/>
            <person name="Grimmelikhuijzen C.J."/>
            <person name="Klingler M."/>
            <person name="Lorenzen M."/>
            <person name="Richards S."/>
            <person name="Roth S."/>
            <person name="Schroder R."/>
            <person name="Tautz D."/>
            <person name="Zdobnov E.M."/>
            <person name="Muzny D."/>
            <person name="Gibbs R.A."/>
            <person name="Weinstock G.M."/>
            <person name="Attaway T."/>
            <person name="Bell S."/>
            <person name="Buhay C.J."/>
            <person name="Chandrabose M.N."/>
            <person name="Chavez D."/>
            <person name="Clerk-Blankenburg K.P."/>
            <person name="Cree A."/>
            <person name="Dao M."/>
            <person name="Davis C."/>
            <person name="Chacko J."/>
            <person name="Dinh H."/>
            <person name="Dugan-Rocha S."/>
            <person name="Fowler G."/>
            <person name="Garner T.T."/>
            <person name="Garnes J."/>
            <person name="Gnirke A."/>
            <person name="Hawes A."/>
            <person name="Hernandez J."/>
            <person name="Hines S."/>
            <person name="Holder M."/>
            <person name="Hume J."/>
            <person name="Jhangiani S.N."/>
            <person name="Joshi V."/>
            <person name="Khan Z.M."/>
            <person name="Jackson L."/>
            <person name="Kovar C."/>
            <person name="Kowis A."/>
            <person name="Lee S."/>
            <person name="Lewis L.R."/>
            <person name="Margolis J."/>
            <person name="Morgan M."/>
            <person name="Nazareth L.V."/>
            <person name="Nguyen N."/>
            <person name="Okwuonu G."/>
            <person name="Parker D."/>
            <person name="Richards S."/>
            <person name="Ruiz S.J."/>
            <person name="Santibanez J."/>
            <person name="Savard J."/>
            <person name="Scherer S.E."/>
            <person name="Schneider B."/>
            <person name="Sodergren E."/>
            <person name="Tautz D."/>
            <person name="Vattahil S."/>
            <person name="Villasana D."/>
            <person name="White C.S."/>
            <person name="Wright R."/>
            <person name="Park Y."/>
            <person name="Beeman R.W."/>
            <person name="Lord J."/>
            <person name="Oppert B."/>
            <person name="Lorenzen M."/>
            <person name="Brown S."/>
            <person name="Wang L."/>
            <person name="Savard J."/>
            <person name="Tautz D."/>
            <person name="Richards S."/>
            <person name="Weinstock G."/>
            <person name="Gibbs R.A."/>
            <person name="Liu Y."/>
            <person name="Worley K."/>
            <person name="Weinstock G."/>
            <person name="Elsik C.G."/>
            <person name="Reese J.T."/>
            <person name="Elhaik E."/>
            <person name="Landan G."/>
            <person name="Graur D."/>
            <person name="Arensburger P."/>
            <person name="Atkinson P."/>
            <person name="Beeman R.W."/>
            <person name="Beidler J."/>
            <person name="Brown S.J."/>
            <person name="Demuth J.P."/>
            <person name="Drury D.W."/>
            <person name="Du Y.Z."/>
            <person name="Fujiwara H."/>
            <person name="Lorenzen M."/>
            <person name="Maselli V."/>
            <person name="Osanai M."/>
            <person name="Park Y."/>
            <person name="Robertson H.M."/>
            <person name="Tu Z."/>
            <person name="Wang J.J."/>
            <person name="Wang S."/>
            <person name="Richards S."/>
            <person name="Song H."/>
            <person name="Zhang L."/>
            <person name="Sodergren E."/>
            <person name="Werner D."/>
            <person name="Stanke M."/>
            <person name="Morgenstern B."/>
            <person name="Solovyev V."/>
            <person name="Kosarev P."/>
            <person name="Brown G."/>
            <person name="Chen H.C."/>
            <person name="Ermolaeva O."/>
            <person name="Hlavina W."/>
            <person name="Kapustin Y."/>
            <person name="Kiryutin B."/>
            <person name="Kitts P."/>
            <person name="Maglott D."/>
            <person name="Pruitt K."/>
            <person name="Sapojnikov V."/>
            <person name="Souvorov A."/>
            <person name="Mackey A.J."/>
            <person name="Waterhouse R.M."/>
            <person name="Wyder S."/>
            <person name="Zdobnov E.M."/>
            <person name="Zdobnov E.M."/>
            <person name="Wyder S."/>
            <person name="Kriventseva E.V."/>
            <person name="Kadowaki T."/>
            <person name="Bork P."/>
            <person name="Aranda M."/>
            <person name="Bao R."/>
            <person name="Beermann A."/>
            <person name="Berns N."/>
            <person name="Bolognesi R."/>
            <person name="Bonneton F."/>
            <person name="Bopp D."/>
            <person name="Brown S.J."/>
            <person name="Bucher G."/>
            <person name="Butts T."/>
            <person name="Chaumot A."/>
            <person name="Denell R.E."/>
            <person name="Ferrier D.E."/>
            <person name="Friedrich M."/>
            <person name="Gordon C.M."/>
            <person name="Jindra M."/>
            <person name="Klingler M."/>
            <person name="Lan Q."/>
            <person name="Lattorff H.M."/>
            <person name="Laudet V."/>
            <person name="von Levetsow C."/>
            <person name="Liu Z."/>
            <person name="Lutz R."/>
            <person name="Lynch J.A."/>
            <person name="da Fonseca R.N."/>
            <person name="Posnien N."/>
            <person name="Reuter R."/>
            <person name="Roth S."/>
            <person name="Savard J."/>
            <person name="Schinko J.B."/>
            <person name="Schmitt C."/>
            <person name="Schoppmeier M."/>
            <person name="Schroder R."/>
            <person name="Shippy T.D."/>
            <person name="Simonnet F."/>
            <person name="Marques-Souza H."/>
            <person name="Tautz D."/>
            <person name="Tomoyasu Y."/>
            <person name="Trauner J."/>
            <person name="Van der Zee M."/>
            <person name="Vervoort M."/>
            <person name="Wittkopp N."/>
            <person name="Wimmer E.A."/>
            <person name="Yang X."/>
            <person name="Jones A.K."/>
            <person name="Sattelle D.B."/>
            <person name="Ebert P.R."/>
            <person name="Nelson D."/>
            <person name="Scott J.G."/>
            <person name="Beeman R.W."/>
            <person name="Muthukrishnan S."/>
            <person name="Kramer K.J."/>
            <person name="Arakane Y."/>
            <person name="Beeman R.W."/>
            <person name="Zhu Q."/>
            <person name="Hogenkamp D."/>
            <person name="Dixit R."/>
            <person name="Oppert B."/>
            <person name="Jiang H."/>
            <person name="Zou Z."/>
            <person name="Marshall J."/>
            <person name="Elpidina E."/>
            <person name="Vinokurov K."/>
            <person name="Oppert C."/>
            <person name="Zou Z."/>
            <person name="Evans J."/>
            <person name="Lu Z."/>
            <person name="Zhao P."/>
            <person name="Sumathipala N."/>
            <person name="Altincicek B."/>
            <person name="Vilcinskas A."/>
            <person name="Williams M."/>
            <person name="Hultmark D."/>
            <person name="Hetru C."/>
            <person name="Jiang H."/>
            <person name="Grimmelikhuijzen C.J."/>
            <person name="Hauser F."/>
            <person name="Cazzamali G."/>
            <person name="Williamson M."/>
            <person name="Park Y."/>
            <person name="Li B."/>
            <person name="Tanaka Y."/>
            <person name="Predel R."/>
            <person name="Neupert S."/>
            <person name="Schachtner J."/>
            <person name="Verleyen P."/>
            <person name="Raible F."/>
            <person name="Bork P."/>
            <person name="Friedrich M."/>
            <person name="Walden K.K."/>
            <person name="Robertson H.M."/>
            <person name="Angeli S."/>
            <person name="Foret S."/>
            <person name="Bucher G."/>
            <person name="Schuetz S."/>
            <person name="Maleszka R."/>
            <person name="Wimmer E.A."/>
            <person name="Beeman R.W."/>
            <person name="Lorenzen M."/>
            <person name="Tomoyasu Y."/>
            <person name="Miller S.C."/>
            <person name="Grossmann D."/>
            <person name="Bucher G."/>
        </authorList>
    </citation>
    <scope>NUCLEOTIDE SEQUENCE [LARGE SCALE GENOMIC DNA]</scope>
    <source>
        <strain evidence="11 12">Georgia GA2</strain>
    </source>
</reference>
<dbReference type="eggNOG" id="KOG1418">
    <property type="taxonomic scope" value="Eukaryota"/>
</dbReference>
<protein>
    <recommendedName>
        <fullName evidence="10">Potassium channel domain-containing protein</fullName>
    </recommendedName>
</protein>
<gene>
    <name evidence="11" type="primary">AUGUSTUS-3.0.2_14979</name>
    <name evidence="11" type="ORF">TcasGA2_TC014979</name>
</gene>
<evidence type="ECO:0000256" key="9">
    <source>
        <dbReference type="SAM" id="Phobius"/>
    </source>
</evidence>
<feature type="domain" description="Potassium channel" evidence="10">
    <location>
        <begin position="170"/>
        <end position="226"/>
    </location>
</feature>
<accession>D2A6I4</accession>
<dbReference type="PhylomeDB" id="D2A6I4"/>
<dbReference type="Proteomes" id="UP000007266">
    <property type="component" value="Linkage group 6"/>
</dbReference>
<dbReference type="HOGENOM" id="CLU_022504_5_5_1"/>
<dbReference type="InParanoid" id="D2A6I4"/>
<evidence type="ECO:0000256" key="7">
    <source>
        <dbReference type="ARBA" id="ARBA00023303"/>
    </source>
</evidence>
<evidence type="ECO:0000256" key="4">
    <source>
        <dbReference type="ARBA" id="ARBA00022989"/>
    </source>
</evidence>
<evidence type="ECO:0000256" key="2">
    <source>
        <dbReference type="ARBA" id="ARBA00022448"/>
    </source>
</evidence>
<feature type="transmembrane region" description="Helical" evidence="9">
    <location>
        <begin position="43"/>
        <end position="72"/>
    </location>
</feature>
<evidence type="ECO:0000259" key="10">
    <source>
        <dbReference type="Pfam" id="PF07885"/>
    </source>
</evidence>
<organism evidence="11 12">
    <name type="scientific">Tribolium castaneum</name>
    <name type="common">Red flour beetle</name>
    <dbReference type="NCBI Taxonomy" id="7070"/>
    <lineage>
        <taxon>Eukaryota</taxon>
        <taxon>Metazoa</taxon>
        <taxon>Ecdysozoa</taxon>
        <taxon>Arthropoda</taxon>
        <taxon>Hexapoda</taxon>
        <taxon>Insecta</taxon>
        <taxon>Pterygota</taxon>
        <taxon>Neoptera</taxon>
        <taxon>Endopterygota</taxon>
        <taxon>Coleoptera</taxon>
        <taxon>Polyphaga</taxon>
        <taxon>Cucujiformia</taxon>
        <taxon>Tenebrionidae</taxon>
        <taxon>Tenebrionidae incertae sedis</taxon>
        <taxon>Tribolium</taxon>
    </lineage>
</organism>
<keyword evidence="3 8" id="KW-0812">Transmembrane</keyword>
<evidence type="ECO:0000256" key="1">
    <source>
        <dbReference type="ARBA" id="ARBA00004141"/>
    </source>
</evidence>
<dbReference type="GO" id="GO:0071805">
    <property type="term" value="P:potassium ion transmembrane transport"/>
    <property type="evidence" value="ECO:0000318"/>
    <property type="project" value="GO_Central"/>
</dbReference>
<dbReference type="PANTHER" id="PTHR11003">
    <property type="entry name" value="POTASSIUM CHANNEL, SUBFAMILY K"/>
    <property type="match status" value="1"/>
</dbReference>
<evidence type="ECO:0000256" key="3">
    <source>
        <dbReference type="ARBA" id="ARBA00022692"/>
    </source>
</evidence>
<dbReference type="GO" id="GO:0022841">
    <property type="term" value="F:potassium ion leak channel activity"/>
    <property type="evidence" value="ECO:0000318"/>
    <property type="project" value="GO_Central"/>
</dbReference>
<keyword evidence="4 9" id="KW-1133">Transmembrane helix</keyword>
<evidence type="ECO:0000313" key="11">
    <source>
        <dbReference type="EMBL" id="EFA04915.1"/>
    </source>
</evidence>
<name>D2A6I4_TRICA</name>
<keyword evidence="12" id="KW-1185">Reference proteome</keyword>
<feature type="transmembrane region" description="Helical" evidence="9">
    <location>
        <begin position="322"/>
        <end position="345"/>
    </location>
</feature>
<dbReference type="SUPFAM" id="SSF81324">
    <property type="entry name" value="Voltage-gated potassium channels"/>
    <property type="match status" value="2"/>
</dbReference>
<keyword evidence="6 9" id="KW-0472">Membrane</keyword>
<evidence type="ECO:0000256" key="5">
    <source>
        <dbReference type="ARBA" id="ARBA00023065"/>
    </source>
</evidence>
<dbReference type="Pfam" id="PF07885">
    <property type="entry name" value="Ion_trans_2"/>
    <property type="match status" value="2"/>
</dbReference>
<comment type="similarity">
    <text evidence="8">Belongs to the two pore domain potassium channel (TC 1.A.1.8) family.</text>
</comment>
<dbReference type="InterPro" id="IPR003280">
    <property type="entry name" value="2pore_dom_K_chnl"/>
</dbReference>
<evidence type="ECO:0000256" key="8">
    <source>
        <dbReference type="RuleBase" id="RU003857"/>
    </source>
</evidence>
<dbReference type="KEGG" id="tca:659728"/>
<dbReference type="AlphaFoldDB" id="D2A6I4"/>
<sequence length="444" mass="50020">MEKDSHYCYEPYQKSNSLKRDTKKKSSESCRCFGKSRKSRTKAFFTGLATNLGICILLFGYTLIGSVIFLAIEGGSTFQHSTQILATTSGKKFLNHSAEFKAKNDEARARTVENIWDITVNLNILYRDNWTRLAAQEITRFQDELLKSLGEELAAQPVQEKAERRAGEYEWTFAKAFLYSLTVLTTIGYGSIAPRTTLGKAVTMGYAMLGIPLTLLYLSSIGSILSRVARGVFSRALCCCLCSNCGYCCYDEKRMAEKERRMKKKRQQMELQQQMALQEPFYVRSNSIHNSLHSPIRDGGVKEIDSLSTDNESKSSMHGLSILAPILLCLAMMFIYICLGTFALYKLENWSILDGFYFCFMSLTTIGFGDMVPGSDPFGRESNTTIWFCSIYIMSGMALTAMCFNVVHDEIVHRLKHQEKIAPKVNSASYADDLNSSDPYNMTS</sequence>
<dbReference type="STRING" id="7070.D2A6I4"/>